<dbReference type="RefSeq" id="WP_272463125.1">
    <property type="nucleotide sequence ID" value="NZ_JAPFQL010000073.1"/>
</dbReference>
<evidence type="ECO:0000313" key="3">
    <source>
        <dbReference type="Proteomes" id="UP001150259"/>
    </source>
</evidence>
<evidence type="ECO:0000256" key="1">
    <source>
        <dbReference type="SAM" id="SignalP"/>
    </source>
</evidence>
<gene>
    <name evidence="2" type="ORF">OO014_14935</name>
</gene>
<proteinExistence type="predicted"/>
<evidence type="ECO:0000313" key="2">
    <source>
        <dbReference type="EMBL" id="MDC5698552.1"/>
    </source>
</evidence>
<organism evidence="2 3">
    <name type="scientific">Intrasporangium calvum</name>
    <dbReference type="NCBI Taxonomy" id="53358"/>
    <lineage>
        <taxon>Bacteria</taxon>
        <taxon>Bacillati</taxon>
        <taxon>Actinomycetota</taxon>
        <taxon>Actinomycetes</taxon>
        <taxon>Micrococcales</taxon>
        <taxon>Intrasporangiaceae</taxon>
        <taxon>Intrasporangium</taxon>
    </lineage>
</organism>
<dbReference type="Proteomes" id="UP001150259">
    <property type="component" value="Unassembled WGS sequence"/>
</dbReference>
<accession>A0ABT5GK63</accession>
<keyword evidence="3" id="KW-1185">Reference proteome</keyword>
<feature type="chain" id="PRO_5045997233" evidence="1">
    <location>
        <begin position="25"/>
        <end position="168"/>
    </location>
</feature>
<keyword evidence="1" id="KW-0732">Signal</keyword>
<dbReference type="EMBL" id="JAPFQL010000073">
    <property type="protein sequence ID" value="MDC5698552.1"/>
    <property type="molecule type" value="Genomic_DNA"/>
</dbReference>
<protein>
    <submittedName>
        <fullName evidence="2">Uncharacterized protein</fullName>
    </submittedName>
</protein>
<name>A0ABT5GK63_9MICO</name>
<feature type="signal peptide" evidence="1">
    <location>
        <begin position="1"/>
        <end position="24"/>
    </location>
</feature>
<sequence>MSIRRVTSGLATAAILAGTAIATAGGAAAAGREPITGHEPFVIATCAGGEEIWAGVEGYVNNTREILDANGEVVGVVFNINYTLSSTLGTTGEAFYAHGTARLALDFVAGTLTETGNSRTMTKPGEGWVLKNAGRTVSDLWTGDVTWKAGPASPEDAAFQCGQFGLEA</sequence>
<comment type="caution">
    <text evidence="2">The sequence shown here is derived from an EMBL/GenBank/DDBJ whole genome shotgun (WGS) entry which is preliminary data.</text>
</comment>
<reference evidence="2 3" key="1">
    <citation type="submission" date="2022-11" db="EMBL/GenBank/DDBJ databases">
        <title>Anaerobic phenanthrene biodegradation by a DNRA strain PheN6.</title>
        <authorList>
            <person name="Zhang Z."/>
        </authorList>
    </citation>
    <scope>NUCLEOTIDE SEQUENCE [LARGE SCALE GENOMIC DNA]</scope>
    <source>
        <strain evidence="2 3">PheN6</strain>
    </source>
</reference>